<evidence type="ECO:0000313" key="3">
    <source>
        <dbReference type="EMBL" id="TVU18987.1"/>
    </source>
</evidence>
<comment type="caution">
    <text evidence="3">The sequence shown here is derived from an EMBL/GenBank/DDBJ whole genome shotgun (WGS) entry which is preliminary data.</text>
</comment>
<dbReference type="PANTHER" id="PTHR32133">
    <property type="entry name" value="OS07G0120400 PROTEIN"/>
    <property type="match status" value="1"/>
</dbReference>
<dbReference type="InterPro" id="IPR056594">
    <property type="entry name" value="AT5G49610-like_b-prop"/>
</dbReference>
<dbReference type="Pfam" id="PF00646">
    <property type="entry name" value="F-box"/>
    <property type="match status" value="1"/>
</dbReference>
<protein>
    <recommendedName>
        <fullName evidence="2">F-box domain-containing protein</fullName>
    </recommendedName>
</protein>
<organism evidence="3 4">
    <name type="scientific">Eragrostis curvula</name>
    <name type="common">weeping love grass</name>
    <dbReference type="NCBI Taxonomy" id="38414"/>
    <lineage>
        <taxon>Eukaryota</taxon>
        <taxon>Viridiplantae</taxon>
        <taxon>Streptophyta</taxon>
        <taxon>Embryophyta</taxon>
        <taxon>Tracheophyta</taxon>
        <taxon>Spermatophyta</taxon>
        <taxon>Magnoliopsida</taxon>
        <taxon>Liliopsida</taxon>
        <taxon>Poales</taxon>
        <taxon>Poaceae</taxon>
        <taxon>PACMAD clade</taxon>
        <taxon>Chloridoideae</taxon>
        <taxon>Eragrostideae</taxon>
        <taxon>Eragrostidinae</taxon>
        <taxon>Eragrostis</taxon>
    </lineage>
</organism>
<dbReference type="EMBL" id="RWGY01000029">
    <property type="protein sequence ID" value="TVU18987.1"/>
    <property type="molecule type" value="Genomic_DNA"/>
</dbReference>
<feature type="chain" id="PRO_5023859928" description="F-box domain-containing protein" evidence="1">
    <location>
        <begin position="26"/>
        <end position="416"/>
    </location>
</feature>
<evidence type="ECO:0000256" key="1">
    <source>
        <dbReference type="SAM" id="SignalP"/>
    </source>
</evidence>
<keyword evidence="1" id="KW-0732">Signal</keyword>
<dbReference type="Pfam" id="PF23635">
    <property type="entry name" value="Beta-prop_AT5G49610-like"/>
    <property type="match status" value="1"/>
</dbReference>
<dbReference type="SMART" id="SM00256">
    <property type="entry name" value="FBOX"/>
    <property type="match status" value="1"/>
</dbReference>
<accession>A0A5J9U680</accession>
<gene>
    <name evidence="3" type="ORF">EJB05_35110</name>
</gene>
<proteinExistence type="predicted"/>
<dbReference type="OrthoDB" id="618709at2759"/>
<dbReference type="SUPFAM" id="SSF81383">
    <property type="entry name" value="F-box domain"/>
    <property type="match status" value="1"/>
</dbReference>
<evidence type="ECO:0000259" key="2">
    <source>
        <dbReference type="SMART" id="SM00256"/>
    </source>
</evidence>
<dbReference type="InterPro" id="IPR036047">
    <property type="entry name" value="F-box-like_dom_sf"/>
</dbReference>
<sequence>MTCGFSRMAAALLLKLRDLARFFLGSEPSPAMEDDDLLGEILLRVPPLPSSLLRASLVCKRWRRLVSDPQFLRRFRAHHQTPPLLGIFVKRFDGEYGFVPALDAPNQIPPARFSLSQFHGEHWRLLSCRHGLALLHNQIQGYLTVWDPITCRQFCIHSPPELKYEQNGTYYDAFLTAAGGAEHEHDYCKLSSFKVVLVCTNRISKRASACLYESESGKWSTISSTTVTHVWQSWCCVLVGNTLYWCPKLCRDIITLFWCPLLCSNAILEFDMDRQSLRTTRMPKDANVVQTSYFQVLRIEDRDLGLAISSQEKMQLWGRRAMSDDTVEWVLQKTVELDKLIPQEPSLGKWVVILGYDEDNNAIFVSASSGVYMIQLESLQFTKLVSHRGITYCQPYASFYTSDAWRLPTISAKRKK</sequence>
<dbReference type="AlphaFoldDB" id="A0A5J9U680"/>
<keyword evidence="4" id="KW-1185">Reference proteome</keyword>
<reference evidence="3 4" key="1">
    <citation type="journal article" date="2019" name="Sci. Rep.">
        <title>A high-quality genome of Eragrostis curvula grass provides insights into Poaceae evolution and supports new strategies to enhance forage quality.</title>
        <authorList>
            <person name="Carballo J."/>
            <person name="Santos B.A.C.M."/>
            <person name="Zappacosta D."/>
            <person name="Garbus I."/>
            <person name="Selva J.P."/>
            <person name="Gallo C.A."/>
            <person name="Diaz A."/>
            <person name="Albertini E."/>
            <person name="Caccamo M."/>
            <person name="Echenique V."/>
        </authorList>
    </citation>
    <scope>NUCLEOTIDE SEQUENCE [LARGE SCALE GENOMIC DNA]</scope>
    <source>
        <strain evidence="4">cv. Victoria</strain>
        <tissue evidence="3">Leaf</tissue>
    </source>
</reference>
<dbReference type="Gene3D" id="1.20.1280.50">
    <property type="match status" value="1"/>
</dbReference>
<evidence type="ECO:0000313" key="4">
    <source>
        <dbReference type="Proteomes" id="UP000324897"/>
    </source>
</evidence>
<dbReference type="PANTHER" id="PTHR32133:SF134">
    <property type="entry name" value="OS05G0320100 PROTEIN"/>
    <property type="match status" value="1"/>
</dbReference>
<dbReference type="Proteomes" id="UP000324897">
    <property type="component" value="Chromosome 7"/>
</dbReference>
<dbReference type="InterPro" id="IPR001810">
    <property type="entry name" value="F-box_dom"/>
</dbReference>
<dbReference type="Gramene" id="TVU18987">
    <property type="protein sequence ID" value="TVU18987"/>
    <property type="gene ID" value="EJB05_35110"/>
</dbReference>
<name>A0A5J9U680_9POAL</name>
<feature type="signal peptide" evidence="1">
    <location>
        <begin position="1"/>
        <end position="25"/>
    </location>
</feature>
<feature type="domain" description="F-box" evidence="2">
    <location>
        <begin position="35"/>
        <end position="75"/>
    </location>
</feature>